<dbReference type="PROSITE" id="PS51198">
    <property type="entry name" value="UVRD_HELICASE_ATP_BIND"/>
    <property type="match status" value="1"/>
</dbReference>
<name>A0A1G7D9K6_9RHOB</name>
<dbReference type="EMBL" id="FMZV01000020">
    <property type="protein sequence ID" value="SDE48304.1"/>
    <property type="molecule type" value="Genomic_DNA"/>
</dbReference>
<dbReference type="GO" id="GO:0005829">
    <property type="term" value="C:cytosol"/>
    <property type="evidence" value="ECO:0007669"/>
    <property type="project" value="TreeGrafter"/>
</dbReference>
<dbReference type="Pfam" id="PF13361">
    <property type="entry name" value="UvrD_C"/>
    <property type="match status" value="1"/>
</dbReference>
<evidence type="ECO:0000259" key="11">
    <source>
        <dbReference type="PROSITE" id="PS51198"/>
    </source>
</evidence>
<dbReference type="AlphaFoldDB" id="A0A1G7D9K6"/>
<dbReference type="InterPro" id="IPR013986">
    <property type="entry name" value="DExx_box_DNA_helicase_dom_sf"/>
</dbReference>
<dbReference type="GO" id="GO:0000725">
    <property type="term" value="P:recombinational repair"/>
    <property type="evidence" value="ECO:0007669"/>
    <property type="project" value="TreeGrafter"/>
</dbReference>
<keyword evidence="3 10" id="KW-0378">Hydrolase</keyword>
<dbReference type="GO" id="GO:0016887">
    <property type="term" value="F:ATP hydrolysis activity"/>
    <property type="evidence" value="ECO:0007669"/>
    <property type="project" value="RHEA"/>
</dbReference>
<sequence length="718" mass="81382">MSTLNPVVAIGDDILDCLSRLPKGAYQKAAKFIMRFRSDPRSSGINYERIQNAKDDNLRSVRIDQNLRGIVLAPEKGNVYVLLWIDNHDDAYKWAVNRMARVNVASGSLQVFSVDEKSVKAEPKKEEAKPGLFDDLRDRELVRLGVPEELLSVVRKINSEADLETAEDSLPPDAYEGLYLKAAGYSYEEVMAELDRKDEDSGVASDDFETALQTDESKRKYWVADDEEELQRMLDAPLEKWRVFLHPSQRKLVERDWNGPVRVLGGAGTGKTVAAMHRARWLAEHRLTRPADRILFTTFTSNLAADIQENLRAICETDQLQRIEVVHLDAWVSAFLRSHGESRSIVFPGSNEKLDGFWTEAVTNYGSELGLETKFFQDEWSAVVQANGVSNRDQYLRAPRIGRGTRLDRKKKADIWKVFEAYRARLDEEGYLEPDDAYRLAREILESRPSTLPYKSVVVDEAQDMGPEAFRLIRALIPEAEDHPDTNSMFIVGDGHQRIYGRRVVLGRCGINIRGRSRKLRVNYRTSEEIRKWAVSILAGVPIDDLDDGADDERGYRSLFHGPAPEIANTKNQANEFERLGAWVGELENEGFSPKDICIIARDKRTLRLFENHLRSEEIATVEIKRRQAEDRRRQGIRLATMHRAKGLEFMAVALVAMNDGVVPNVLAIRAAPDEAGREEVIDAERMLVYVAATRAKKRLLVTSSGKPSEIIDFEGAK</sequence>
<evidence type="ECO:0000256" key="3">
    <source>
        <dbReference type="ARBA" id="ARBA00022801"/>
    </source>
</evidence>
<evidence type="ECO:0000256" key="10">
    <source>
        <dbReference type="PROSITE-ProRule" id="PRU00560"/>
    </source>
</evidence>
<dbReference type="GO" id="GO:0043138">
    <property type="term" value="F:3'-5' DNA helicase activity"/>
    <property type="evidence" value="ECO:0007669"/>
    <property type="project" value="UniProtKB-EC"/>
</dbReference>
<gene>
    <name evidence="12" type="ORF">SAMN04488239_12065</name>
</gene>
<evidence type="ECO:0000256" key="5">
    <source>
        <dbReference type="ARBA" id="ARBA00022840"/>
    </source>
</evidence>
<dbReference type="GO" id="GO:0005524">
    <property type="term" value="F:ATP binding"/>
    <property type="evidence" value="ECO:0007669"/>
    <property type="project" value="UniProtKB-UniRule"/>
</dbReference>
<dbReference type="STRING" id="639004.SAMN04488239_12065"/>
<evidence type="ECO:0000256" key="4">
    <source>
        <dbReference type="ARBA" id="ARBA00022806"/>
    </source>
</evidence>
<comment type="catalytic activity">
    <reaction evidence="7">
        <text>Couples ATP hydrolysis with the unwinding of duplex DNA by translocating in the 3'-5' direction.</text>
        <dbReference type="EC" id="5.6.2.4"/>
    </reaction>
</comment>
<keyword evidence="13" id="KW-1185">Reference proteome</keyword>
<keyword evidence="4 10" id="KW-0347">Helicase</keyword>
<evidence type="ECO:0000256" key="6">
    <source>
        <dbReference type="ARBA" id="ARBA00023235"/>
    </source>
</evidence>
<proteinExistence type="inferred from homology"/>
<dbReference type="InterPro" id="IPR014016">
    <property type="entry name" value="UvrD-like_ATP-bd"/>
</dbReference>
<dbReference type="InterPro" id="IPR027417">
    <property type="entry name" value="P-loop_NTPase"/>
</dbReference>
<dbReference type="PANTHER" id="PTHR11070:SF45">
    <property type="entry name" value="DNA 3'-5' HELICASE"/>
    <property type="match status" value="1"/>
</dbReference>
<keyword evidence="2 10" id="KW-0547">Nucleotide-binding</keyword>
<evidence type="ECO:0000256" key="2">
    <source>
        <dbReference type="ARBA" id="ARBA00022741"/>
    </source>
</evidence>
<evidence type="ECO:0000313" key="13">
    <source>
        <dbReference type="Proteomes" id="UP000199628"/>
    </source>
</evidence>
<feature type="domain" description="UvrD-like helicase ATP-binding" evidence="11">
    <location>
        <begin position="244"/>
        <end position="527"/>
    </location>
</feature>
<comment type="similarity">
    <text evidence="1">Belongs to the helicase family. UvrD subfamily.</text>
</comment>
<keyword evidence="5 10" id="KW-0067">ATP-binding</keyword>
<dbReference type="InterPro" id="IPR014017">
    <property type="entry name" value="DNA_helicase_UvrD-like_C"/>
</dbReference>
<feature type="binding site" evidence="10">
    <location>
        <begin position="265"/>
        <end position="272"/>
    </location>
    <ligand>
        <name>ATP</name>
        <dbReference type="ChEBI" id="CHEBI:30616"/>
    </ligand>
</feature>
<dbReference type="EC" id="5.6.2.4" evidence="8"/>
<dbReference type="PANTHER" id="PTHR11070">
    <property type="entry name" value="UVRD / RECB / PCRA DNA HELICASE FAMILY MEMBER"/>
    <property type="match status" value="1"/>
</dbReference>
<evidence type="ECO:0000256" key="1">
    <source>
        <dbReference type="ARBA" id="ARBA00009922"/>
    </source>
</evidence>
<protein>
    <recommendedName>
        <fullName evidence="8">DNA 3'-5' helicase</fullName>
        <ecNumber evidence="8">5.6.2.4</ecNumber>
    </recommendedName>
</protein>
<keyword evidence="6" id="KW-0413">Isomerase</keyword>
<dbReference type="OrthoDB" id="7211215at2"/>
<dbReference type="RefSeq" id="WP_093036726.1">
    <property type="nucleotide sequence ID" value="NZ_FMZV01000020.1"/>
</dbReference>
<comment type="catalytic activity">
    <reaction evidence="9">
        <text>ATP + H2O = ADP + phosphate + H(+)</text>
        <dbReference type="Rhea" id="RHEA:13065"/>
        <dbReference type="ChEBI" id="CHEBI:15377"/>
        <dbReference type="ChEBI" id="CHEBI:15378"/>
        <dbReference type="ChEBI" id="CHEBI:30616"/>
        <dbReference type="ChEBI" id="CHEBI:43474"/>
        <dbReference type="ChEBI" id="CHEBI:456216"/>
        <dbReference type="EC" id="5.6.2.4"/>
    </reaction>
</comment>
<dbReference type="Proteomes" id="UP000199628">
    <property type="component" value="Unassembled WGS sequence"/>
</dbReference>
<dbReference type="Gene3D" id="3.40.50.300">
    <property type="entry name" value="P-loop containing nucleotide triphosphate hydrolases"/>
    <property type="match status" value="2"/>
</dbReference>
<organism evidence="12 13">
    <name type="scientific">Ruegeria marina</name>
    <dbReference type="NCBI Taxonomy" id="639004"/>
    <lineage>
        <taxon>Bacteria</taxon>
        <taxon>Pseudomonadati</taxon>
        <taxon>Pseudomonadota</taxon>
        <taxon>Alphaproteobacteria</taxon>
        <taxon>Rhodobacterales</taxon>
        <taxon>Roseobacteraceae</taxon>
        <taxon>Ruegeria</taxon>
    </lineage>
</organism>
<dbReference type="InterPro" id="IPR000212">
    <property type="entry name" value="DNA_helicase_UvrD/REP"/>
</dbReference>
<dbReference type="Pfam" id="PF00580">
    <property type="entry name" value="UvrD-helicase"/>
    <property type="match status" value="1"/>
</dbReference>
<evidence type="ECO:0000256" key="8">
    <source>
        <dbReference type="ARBA" id="ARBA00034808"/>
    </source>
</evidence>
<dbReference type="GO" id="GO:0003677">
    <property type="term" value="F:DNA binding"/>
    <property type="evidence" value="ECO:0007669"/>
    <property type="project" value="InterPro"/>
</dbReference>
<evidence type="ECO:0000256" key="9">
    <source>
        <dbReference type="ARBA" id="ARBA00048988"/>
    </source>
</evidence>
<dbReference type="Gene3D" id="1.10.10.160">
    <property type="match status" value="1"/>
</dbReference>
<accession>A0A1G7D9K6</accession>
<evidence type="ECO:0000256" key="7">
    <source>
        <dbReference type="ARBA" id="ARBA00034617"/>
    </source>
</evidence>
<reference evidence="13" key="1">
    <citation type="submission" date="2016-10" db="EMBL/GenBank/DDBJ databases">
        <authorList>
            <person name="Varghese N."/>
            <person name="Submissions S."/>
        </authorList>
    </citation>
    <scope>NUCLEOTIDE SEQUENCE [LARGE SCALE GENOMIC DNA]</scope>
    <source>
        <strain evidence="13">CGMCC 1.9108</strain>
    </source>
</reference>
<evidence type="ECO:0000313" key="12">
    <source>
        <dbReference type="EMBL" id="SDE48304.1"/>
    </source>
</evidence>
<dbReference type="SUPFAM" id="SSF52540">
    <property type="entry name" value="P-loop containing nucleoside triphosphate hydrolases"/>
    <property type="match status" value="1"/>
</dbReference>